<dbReference type="SUPFAM" id="SSF56112">
    <property type="entry name" value="Protein kinase-like (PK-like)"/>
    <property type="match status" value="1"/>
</dbReference>
<dbReference type="Pfam" id="PF07714">
    <property type="entry name" value="PK_Tyr_Ser-Thr"/>
    <property type="match status" value="1"/>
</dbReference>
<keyword evidence="8" id="KW-0393">Immunoglobulin domain</keyword>
<evidence type="ECO:0000256" key="8">
    <source>
        <dbReference type="ARBA" id="ARBA00023319"/>
    </source>
</evidence>
<evidence type="ECO:0000259" key="14">
    <source>
        <dbReference type="PROSITE" id="PS50835"/>
    </source>
</evidence>
<dbReference type="GO" id="GO:0004713">
    <property type="term" value="F:protein tyrosine kinase activity"/>
    <property type="evidence" value="ECO:0007669"/>
    <property type="project" value="InterPro"/>
</dbReference>
<dbReference type="InterPro" id="IPR011009">
    <property type="entry name" value="Kinase-like_dom_sf"/>
</dbReference>
<comment type="subcellular location">
    <subcellularLocation>
        <location evidence="1">Membrane</location>
        <topology evidence="1">Single-pass membrane protein</topology>
    </subcellularLocation>
</comment>
<organism evidence="15 16">
    <name type="scientific">Holothuria leucospilota</name>
    <name type="common">Black long sea cucumber</name>
    <name type="synonym">Mertensiothuria leucospilota</name>
    <dbReference type="NCBI Taxonomy" id="206669"/>
    <lineage>
        <taxon>Eukaryota</taxon>
        <taxon>Metazoa</taxon>
        <taxon>Echinodermata</taxon>
        <taxon>Eleutherozoa</taxon>
        <taxon>Echinozoa</taxon>
        <taxon>Holothuroidea</taxon>
        <taxon>Aspidochirotacea</taxon>
        <taxon>Aspidochirotida</taxon>
        <taxon>Holothuriidae</taxon>
        <taxon>Holothuria</taxon>
    </lineage>
</organism>
<dbReference type="EMBL" id="JAIZAY010000004">
    <property type="protein sequence ID" value="KAJ8042593.1"/>
    <property type="molecule type" value="Genomic_DNA"/>
</dbReference>
<dbReference type="GO" id="GO:0016020">
    <property type="term" value="C:membrane"/>
    <property type="evidence" value="ECO:0007669"/>
    <property type="project" value="UniProtKB-SubCell"/>
</dbReference>
<dbReference type="InterPro" id="IPR036179">
    <property type="entry name" value="Ig-like_dom_sf"/>
</dbReference>
<keyword evidence="10" id="KW-0460">Magnesium</keyword>
<gene>
    <name evidence="15" type="ORF">HOLleu_09383</name>
</gene>
<dbReference type="AlphaFoldDB" id="A0A9Q1CD93"/>
<dbReference type="SUPFAM" id="SSF48726">
    <property type="entry name" value="Immunoglobulin"/>
    <property type="match status" value="1"/>
</dbReference>
<evidence type="ECO:0000256" key="6">
    <source>
        <dbReference type="ARBA" id="ARBA00023136"/>
    </source>
</evidence>
<dbReference type="Gene3D" id="1.10.510.10">
    <property type="entry name" value="Transferase(Phosphotransferase) domain 1"/>
    <property type="match status" value="1"/>
</dbReference>
<dbReference type="InterPro" id="IPR001245">
    <property type="entry name" value="Ser-Thr/Tyr_kinase_cat_dom"/>
</dbReference>
<evidence type="ECO:0000256" key="7">
    <source>
        <dbReference type="ARBA" id="ARBA00023180"/>
    </source>
</evidence>
<keyword evidence="16" id="KW-1185">Reference proteome</keyword>
<evidence type="ECO:0000256" key="5">
    <source>
        <dbReference type="ARBA" id="ARBA00022989"/>
    </source>
</evidence>
<evidence type="ECO:0000313" key="16">
    <source>
        <dbReference type="Proteomes" id="UP001152320"/>
    </source>
</evidence>
<dbReference type="OrthoDB" id="8897154at2759"/>
<evidence type="ECO:0000256" key="9">
    <source>
        <dbReference type="PIRSR" id="PIRSR000615-2"/>
    </source>
</evidence>
<feature type="domain" description="Ig-like" evidence="14">
    <location>
        <begin position="40"/>
        <end position="123"/>
    </location>
</feature>
<feature type="binding site" evidence="10">
    <location>
        <position position="486"/>
    </location>
    <ligand>
        <name>Mg(2+)</name>
        <dbReference type="ChEBI" id="CHEBI:18420"/>
    </ligand>
</feature>
<dbReference type="PROSITE" id="PS50011">
    <property type="entry name" value="PROTEIN_KINASE_DOM"/>
    <property type="match status" value="1"/>
</dbReference>
<evidence type="ECO:0000256" key="10">
    <source>
        <dbReference type="PIRSR" id="PIRSR000615-3"/>
    </source>
</evidence>
<dbReference type="Gene3D" id="2.60.40.10">
    <property type="entry name" value="Immunoglobulins"/>
    <property type="match status" value="1"/>
</dbReference>
<keyword evidence="2 11" id="KW-0812">Transmembrane</keyword>
<comment type="caution">
    <text evidence="15">The sequence shown here is derived from an EMBL/GenBank/DDBJ whole genome shotgun (WGS) entry which is preliminary data.</text>
</comment>
<dbReference type="PROSITE" id="PS50835">
    <property type="entry name" value="IG_LIKE"/>
    <property type="match status" value="1"/>
</dbReference>
<dbReference type="InterPro" id="IPR013783">
    <property type="entry name" value="Ig-like_fold"/>
</dbReference>
<keyword evidence="12" id="KW-0732">Signal</keyword>
<dbReference type="InterPro" id="IPR003599">
    <property type="entry name" value="Ig_sub"/>
</dbReference>
<sequence>MFSSCALLAILVVFEASSQADTLELGETKNVVLTETHEFGEDVTLDCNFSHNASVPVWRRVTLEGSQLLYAGQDPIRDVRNIHLSSVNYSLFVNSVAIDDEGLYVCSQSGRTLTSYRLKVTVTSEIVIQHEDKNLSGIYFANKGEELRLDCIVFRARKSPGIEWKVSNTTLVEGRNETTSSSNKFVEGTFDYRKGLTFVVQRETNLVCSTSSDCSTSVLVKLSTVTFHTPDPGNYTADSTNDTEDSTNYTAKATTNNINNTALIAIVPISFVITVIAGTWVCMKRYKGKESQSNNPRGLAEIPKPKPSYARNIVQIDYYFPGSYGLPTSKLFLRKSIRLMKRFSDGVICERWVGKVTTAKRENSALISCYKGIHFDHFSWDTLVKRLLELPDNQHIFKVKGMCFDKPHLFLLQDYTKCEALPEHLSVTFGTEATQNEFDMFVSKLTNISLQVCYGMEFAMKYGLSHPVLSTRKILINEDGICKLYDFCLTKDASKCVECLKFEPEFLAMKHPPECVVRNEYTCASDVWYTAFCVREIYSYGCKQFPRDRNFINEESETYSLPLQSCPTSVCEQLRKCMTPNDNVRPKTVQELLTILKELDPTPVSNSPSHVVEKIRKYSYVPMIDGTGEVLYSLPVKNKEVMT</sequence>
<dbReference type="GO" id="GO:0005524">
    <property type="term" value="F:ATP binding"/>
    <property type="evidence" value="ECO:0007669"/>
    <property type="project" value="UniProtKB-KW"/>
</dbReference>
<dbReference type="SMART" id="SM00219">
    <property type="entry name" value="TyrKc"/>
    <property type="match status" value="1"/>
</dbReference>
<keyword evidence="5 11" id="KW-1133">Transmembrane helix</keyword>
<evidence type="ECO:0000259" key="13">
    <source>
        <dbReference type="PROSITE" id="PS50011"/>
    </source>
</evidence>
<keyword evidence="15" id="KW-0418">Kinase</keyword>
<dbReference type="InterPro" id="IPR050198">
    <property type="entry name" value="Non-receptor_tyrosine_kinases"/>
</dbReference>
<accession>A0A9Q1CD93</accession>
<dbReference type="InterPro" id="IPR007110">
    <property type="entry name" value="Ig-like_dom"/>
</dbReference>
<keyword evidence="4 9" id="KW-0067">ATP-binding</keyword>
<keyword evidence="3 9" id="KW-0547">Nucleotide-binding</keyword>
<name>A0A9Q1CD93_HOLLE</name>
<feature type="chain" id="PRO_5040372628" evidence="12">
    <location>
        <begin position="21"/>
        <end position="643"/>
    </location>
</feature>
<keyword evidence="7" id="KW-0325">Glycoprotein</keyword>
<evidence type="ECO:0000256" key="2">
    <source>
        <dbReference type="ARBA" id="ARBA00022692"/>
    </source>
</evidence>
<feature type="binding site" evidence="9">
    <location>
        <position position="472"/>
    </location>
    <ligand>
        <name>ATP</name>
        <dbReference type="ChEBI" id="CHEBI:30616"/>
    </ligand>
</feature>
<feature type="transmembrane region" description="Helical" evidence="11">
    <location>
        <begin position="262"/>
        <end position="283"/>
    </location>
</feature>
<dbReference type="PIRSF" id="PIRSF000615">
    <property type="entry name" value="TyrPK_CSF1-R"/>
    <property type="match status" value="1"/>
</dbReference>
<evidence type="ECO:0000256" key="1">
    <source>
        <dbReference type="ARBA" id="ARBA00004167"/>
    </source>
</evidence>
<evidence type="ECO:0000256" key="12">
    <source>
        <dbReference type="SAM" id="SignalP"/>
    </source>
</evidence>
<keyword evidence="10" id="KW-0479">Metal-binding</keyword>
<protein>
    <submittedName>
        <fullName evidence="15">Tyrosine-protein kinase CSK</fullName>
    </submittedName>
</protein>
<feature type="domain" description="Protein kinase" evidence="13">
    <location>
        <begin position="313"/>
        <end position="599"/>
    </location>
</feature>
<feature type="signal peptide" evidence="12">
    <location>
        <begin position="1"/>
        <end position="20"/>
    </location>
</feature>
<dbReference type="InterPro" id="IPR020635">
    <property type="entry name" value="Tyr_kinase_cat_dom"/>
</dbReference>
<evidence type="ECO:0000256" key="11">
    <source>
        <dbReference type="SAM" id="Phobius"/>
    </source>
</evidence>
<keyword evidence="6 11" id="KW-0472">Membrane</keyword>
<reference evidence="15" key="1">
    <citation type="submission" date="2021-10" db="EMBL/GenBank/DDBJ databases">
        <title>Tropical sea cucumber genome reveals ecological adaptation and Cuvierian tubules defense mechanism.</title>
        <authorList>
            <person name="Chen T."/>
        </authorList>
    </citation>
    <scope>NUCLEOTIDE SEQUENCE</scope>
    <source>
        <strain evidence="15">Nanhai2018</strain>
        <tissue evidence="15">Muscle</tissue>
    </source>
</reference>
<dbReference type="Proteomes" id="UP001152320">
    <property type="component" value="Chromosome 4"/>
</dbReference>
<proteinExistence type="predicted"/>
<dbReference type="InterPro" id="IPR000719">
    <property type="entry name" value="Prot_kinase_dom"/>
</dbReference>
<keyword evidence="15" id="KW-0808">Transferase</keyword>
<evidence type="ECO:0000256" key="3">
    <source>
        <dbReference type="ARBA" id="ARBA00022741"/>
    </source>
</evidence>
<evidence type="ECO:0000256" key="4">
    <source>
        <dbReference type="ARBA" id="ARBA00022840"/>
    </source>
</evidence>
<dbReference type="PANTHER" id="PTHR24418">
    <property type="entry name" value="TYROSINE-PROTEIN KINASE"/>
    <property type="match status" value="1"/>
</dbReference>
<evidence type="ECO:0000313" key="15">
    <source>
        <dbReference type="EMBL" id="KAJ8042593.1"/>
    </source>
</evidence>
<dbReference type="GO" id="GO:0046872">
    <property type="term" value="F:metal ion binding"/>
    <property type="evidence" value="ECO:0007669"/>
    <property type="project" value="UniProtKB-KW"/>
</dbReference>
<dbReference type="SMART" id="SM00409">
    <property type="entry name" value="IG"/>
    <property type="match status" value="2"/>
</dbReference>